<dbReference type="GeneID" id="77732640"/>
<dbReference type="Proteomes" id="UP001164286">
    <property type="component" value="Unassembled WGS sequence"/>
</dbReference>
<evidence type="ECO:0000313" key="3">
    <source>
        <dbReference type="EMBL" id="KAI9636766.1"/>
    </source>
</evidence>
<feature type="coiled-coil region" evidence="1">
    <location>
        <begin position="232"/>
        <end position="259"/>
    </location>
</feature>
<protein>
    <submittedName>
        <fullName evidence="3">Uncharacterized protein</fullName>
    </submittedName>
</protein>
<evidence type="ECO:0000313" key="4">
    <source>
        <dbReference type="Proteomes" id="UP001164286"/>
    </source>
</evidence>
<sequence>MPPHVYQPLTQTNTGSFSLPATSAPDQSPEEIASPAPIPAHPVETSSPEPHSLVPLPRTPPRTPLPDDLTLYILEVWARAIRPPPIPPHVYLAATTMCLHLPGTTDRQWRIEYKDGVQDWPSLGPRRTVRLIAWVSPPVDGGEEAQWAGEIMVHLKLGDEGMVESVFWRFGPGSRTADNAWDDWRRYSEDRYKAANGADDELNSQTMRDWSVVTEPGTVRTIAVGVEEGLGVKLSSERMEELEDRLKRVLTKLQHEGKEIRRVAVMKRLRRSRHVWMPSVPVQVLCVEEKQADPAVVNSGGEGSRDGMREGNGVVHATIIVDRTSRGGIRTMTVMYAGEEPIVRIYRSKYPPPELEGDATERSLGRVERLVVGVDEAGDLGGGM</sequence>
<proteinExistence type="predicted"/>
<comment type="caution">
    <text evidence="3">The sequence shown here is derived from an EMBL/GenBank/DDBJ whole genome shotgun (WGS) entry which is preliminary data.</text>
</comment>
<dbReference type="EMBL" id="JAKWFO010000005">
    <property type="protein sequence ID" value="KAI9636766.1"/>
    <property type="molecule type" value="Genomic_DNA"/>
</dbReference>
<evidence type="ECO:0000256" key="1">
    <source>
        <dbReference type="SAM" id="Coils"/>
    </source>
</evidence>
<organism evidence="3 4">
    <name type="scientific">Dioszegia hungarica</name>
    <dbReference type="NCBI Taxonomy" id="4972"/>
    <lineage>
        <taxon>Eukaryota</taxon>
        <taxon>Fungi</taxon>
        <taxon>Dikarya</taxon>
        <taxon>Basidiomycota</taxon>
        <taxon>Agaricomycotina</taxon>
        <taxon>Tremellomycetes</taxon>
        <taxon>Tremellales</taxon>
        <taxon>Bulleribasidiaceae</taxon>
        <taxon>Dioszegia</taxon>
    </lineage>
</organism>
<name>A0AA38LWV4_9TREE</name>
<evidence type="ECO:0000256" key="2">
    <source>
        <dbReference type="SAM" id="MobiDB-lite"/>
    </source>
</evidence>
<keyword evidence="4" id="KW-1185">Reference proteome</keyword>
<accession>A0AA38LWV4</accession>
<feature type="compositionally biased region" description="Polar residues" evidence="2">
    <location>
        <begin position="8"/>
        <end position="26"/>
    </location>
</feature>
<dbReference type="AlphaFoldDB" id="A0AA38LWV4"/>
<keyword evidence="1" id="KW-0175">Coiled coil</keyword>
<gene>
    <name evidence="3" type="ORF">MKK02DRAFT_45474</name>
</gene>
<dbReference type="RefSeq" id="XP_052946543.1">
    <property type="nucleotide sequence ID" value="XM_053093435.1"/>
</dbReference>
<feature type="region of interest" description="Disordered" evidence="2">
    <location>
        <begin position="1"/>
        <end position="61"/>
    </location>
</feature>
<reference evidence="3" key="1">
    <citation type="journal article" date="2022" name="G3 (Bethesda)">
        <title>High quality genome of the basidiomycete yeast Dioszegia hungarica PDD-24b-2 isolated from cloud water.</title>
        <authorList>
            <person name="Jarrige D."/>
            <person name="Haridas S."/>
            <person name="Bleykasten-Grosshans C."/>
            <person name="Joly M."/>
            <person name="Nadalig T."/>
            <person name="Sancelme M."/>
            <person name="Vuilleumier S."/>
            <person name="Grigoriev I.V."/>
            <person name="Amato P."/>
            <person name="Bringel F."/>
        </authorList>
    </citation>
    <scope>NUCLEOTIDE SEQUENCE</scope>
    <source>
        <strain evidence="3">PDD-24b-2</strain>
    </source>
</reference>